<keyword evidence="2" id="KW-1185">Reference proteome</keyword>
<dbReference type="Proteomes" id="UP000287853">
    <property type="component" value="Unassembled WGS sequence"/>
</dbReference>
<dbReference type="EMBL" id="MTKO01000089">
    <property type="protein sequence ID" value="RWX44734.1"/>
    <property type="molecule type" value="Genomic_DNA"/>
</dbReference>
<reference evidence="1 2" key="1">
    <citation type="submission" date="2017-01" db="EMBL/GenBank/DDBJ databases">
        <title>The cable genome- insights into the physiology and evolution of filamentous bacteria capable of sulfide oxidation via long distance electron transfer.</title>
        <authorList>
            <person name="Schreiber L."/>
            <person name="Bjerg J.T."/>
            <person name="Boggild A."/>
            <person name="Van De Vossenberg J."/>
            <person name="Meysman F."/>
            <person name="Nielsen L.P."/>
            <person name="Schramm A."/>
            <person name="Kjeldsen K.U."/>
        </authorList>
    </citation>
    <scope>NUCLEOTIDE SEQUENCE [LARGE SCALE GENOMIC DNA]</scope>
    <source>
        <strain evidence="1">MCF</strain>
    </source>
</reference>
<gene>
    <name evidence="1" type="ORF">H206_03523</name>
</gene>
<accession>A0A444IV33</accession>
<dbReference type="AlphaFoldDB" id="A0A444IV33"/>
<protein>
    <submittedName>
        <fullName evidence="1">Uncharacterized protein</fullName>
    </submittedName>
</protein>
<sequence length="50" mass="5885">MGKDGVDGERGLRDKITKEKMTDLRFRSRSKYVLDTKEWLHIPGQFQGIF</sequence>
<evidence type="ECO:0000313" key="1">
    <source>
        <dbReference type="EMBL" id="RWX44734.1"/>
    </source>
</evidence>
<organism evidence="1 2">
    <name type="scientific">Candidatus Electrothrix aarhusensis</name>
    <dbReference type="NCBI Taxonomy" id="1859131"/>
    <lineage>
        <taxon>Bacteria</taxon>
        <taxon>Pseudomonadati</taxon>
        <taxon>Thermodesulfobacteriota</taxon>
        <taxon>Desulfobulbia</taxon>
        <taxon>Desulfobulbales</taxon>
        <taxon>Desulfobulbaceae</taxon>
        <taxon>Candidatus Electrothrix</taxon>
    </lineage>
</organism>
<proteinExistence type="predicted"/>
<name>A0A444IV33_9BACT</name>
<evidence type="ECO:0000313" key="2">
    <source>
        <dbReference type="Proteomes" id="UP000287853"/>
    </source>
</evidence>
<comment type="caution">
    <text evidence="1">The sequence shown here is derived from an EMBL/GenBank/DDBJ whole genome shotgun (WGS) entry which is preliminary data.</text>
</comment>